<dbReference type="HAMAP" id="MF_00801">
    <property type="entry name" value="Endonuclease_5"/>
    <property type="match status" value="1"/>
</dbReference>
<dbReference type="CDD" id="cd06559">
    <property type="entry name" value="Endonuclease_V"/>
    <property type="match status" value="1"/>
</dbReference>
<dbReference type="Pfam" id="PF04493">
    <property type="entry name" value="Endonuclease_5"/>
    <property type="match status" value="1"/>
</dbReference>
<sequence>MDLTKLEEIQLDCAKRVIKIEVLKEIKTVGGIDVTFESSKENPTKAWACIVIISLDTLKPIYQKIIEDIVDFPYIPTFLAFRELPLMKRVYTEAKSKPDVIFIDGQGISHPRGCGIASHFGVEVGAVTVGVAKKKLLGNYEPPKETRGSYSYLIYNGEVIGVVLRTKDKVKPLFVSIGHKISLEKAIELVLRTSIYRIPEPLRLAHNLLQRLRKQVLGK</sequence>
<dbReference type="STRING" id="795359.TOPB45_0144"/>
<keyword evidence="8 10" id="KW-0460">Magnesium</keyword>
<dbReference type="RefSeq" id="WP_013908960.1">
    <property type="nucleotide sequence ID" value="NC_015682.1"/>
</dbReference>
<keyword evidence="6 10" id="KW-0227">DNA damage</keyword>
<organism evidence="11 12">
    <name type="scientific">Thermodesulfobacterium geofontis (strain OPF15)</name>
    <dbReference type="NCBI Taxonomy" id="795359"/>
    <lineage>
        <taxon>Bacteria</taxon>
        <taxon>Pseudomonadati</taxon>
        <taxon>Thermodesulfobacteriota</taxon>
        <taxon>Thermodesulfobacteria</taxon>
        <taxon>Thermodesulfobacteriales</taxon>
        <taxon>Thermodesulfobacteriaceae</taxon>
        <taxon>Thermodesulfobacterium</taxon>
    </lineage>
</organism>
<keyword evidence="7 10" id="KW-0378">Hydrolase</keyword>
<keyword evidence="2 10" id="KW-0963">Cytoplasm</keyword>
<protein>
    <recommendedName>
        <fullName evidence="10">Endonuclease V</fullName>
        <ecNumber evidence="10">3.1.21.7</ecNumber>
    </recommendedName>
    <alternativeName>
        <fullName evidence="10">Deoxyinosine 3'endonuclease</fullName>
    </alternativeName>
    <alternativeName>
        <fullName evidence="10">Deoxyribonuclease V</fullName>
        <shortName evidence="10">DNase V</shortName>
    </alternativeName>
</protein>
<comment type="subcellular location">
    <subcellularLocation>
        <location evidence="1 10">Cytoplasm</location>
    </subcellularLocation>
</comment>
<evidence type="ECO:0000256" key="1">
    <source>
        <dbReference type="ARBA" id="ARBA00004496"/>
    </source>
</evidence>
<evidence type="ECO:0000256" key="6">
    <source>
        <dbReference type="ARBA" id="ARBA00022763"/>
    </source>
</evidence>
<evidence type="ECO:0000256" key="10">
    <source>
        <dbReference type="HAMAP-Rule" id="MF_00801"/>
    </source>
</evidence>
<dbReference type="PATRIC" id="fig|795359.3.peg.143"/>
<dbReference type="KEGG" id="top:TOPB45_0144"/>
<comment type="similarity">
    <text evidence="10">Belongs to the endonuclease V family.</text>
</comment>
<dbReference type="OrthoDB" id="9790916at2"/>
<dbReference type="GO" id="GO:0005737">
    <property type="term" value="C:cytoplasm"/>
    <property type="evidence" value="ECO:0007669"/>
    <property type="project" value="UniProtKB-SubCell"/>
</dbReference>
<dbReference type="GO" id="GO:0000287">
    <property type="term" value="F:magnesium ion binding"/>
    <property type="evidence" value="ECO:0007669"/>
    <property type="project" value="UniProtKB-UniRule"/>
</dbReference>
<dbReference type="GO" id="GO:0006281">
    <property type="term" value="P:DNA repair"/>
    <property type="evidence" value="ECO:0007669"/>
    <property type="project" value="UniProtKB-UniRule"/>
</dbReference>
<dbReference type="GO" id="GO:0016891">
    <property type="term" value="F:RNA endonuclease activity producing 5'-phosphomonoesters, hydrolytic mechanism"/>
    <property type="evidence" value="ECO:0007669"/>
    <property type="project" value="TreeGrafter"/>
</dbReference>
<keyword evidence="12" id="KW-1185">Reference proteome</keyword>
<keyword evidence="3 10" id="KW-0540">Nuclease</keyword>
<evidence type="ECO:0000256" key="4">
    <source>
        <dbReference type="ARBA" id="ARBA00022723"/>
    </source>
</evidence>
<evidence type="ECO:0000256" key="7">
    <source>
        <dbReference type="ARBA" id="ARBA00022801"/>
    </source>
</evidence>
<evidence type="ECO:0000256" key="8">
    <source>
        <dbReference type="ARBA" id="ARBA00022842"/>
    </source>
</evidence>
<evidence type="ECO:0000256" key="2">
    <source>
        <dbReference type="ARBA" id="ARBA00022490"/>
    </source>
</evidence>
<evidence type="ECO:0000313" key="11">
    <source>
        <dbReference type="EMBL" id="AEH22260.1"/>
    </source>
</evidence>
<gene>
    <name evidence="10" type="primary">nfi</name>
    <name evidence="11" type="ordered locus">TOPB45_0144</name>
</gene>
<feature type="site" description="Interaction with target DNA" evidence="10">
    <location>
        <position position="74"/>
    </location>
</feature>
<dbReference type="AlphaFoldDB" id="F8C2H0"/>
<dbReference type="HOGENOM" id="CLU_047631_1_1_0"/>
<proteinExistence type="inferred from homology"/>
<evidence type="ECO:0000313" key="12">
    <source>
        <dbReference type="Proteomes" id="UP000006583"/>
    </source>
</evidence>
<evidence type="ECO:0000256" key="9">
    <source>
        <dbReference type="ARBA" id="ARBA00023204"/>
    </source>
</evidence>
<dbReference type="GO" id="GO:0043737">
    <property type="term" value="F:deoxyribonuclease V activity"/>
    <property type="evidence" value="ECO:0007669"/>
    <property type="project" value="UniProtKB-UniRule"/>
</dbReference>
<dbReference type="InterPro" id="IPR007581">
    <property type="entry name" value="Endonuclease-V"/>
</dbReference>
<dbReference type="PANTHER" id="PTHR28511">
    <property type="entry name" value="ENDONUCLEASE V"/>
    <property type="match status" value="1"/>
</dbReference>
<dbReference type="GO" id="GO:0003727">
    <property type="term" value="F:single-stranded RNA binding"/>
    <property type="evidence" value="ECO:0007669"/>
    <property type="project" value="TreeGrafter"/>
</dbReference>
<dbReference type="PANTHER" id="PTHR28511:SF1">
    <property type="entry name" value="ENDONUCLEASE V"/>
    <property type="match status" value="1"/>
</dbReference>
<dbReference type="eggNOG" id="COG1515">
    <property type="taxonomic scope" value="Bacteria"/>
</dbReference>
<evidence type="ECO:0000256" key="3">
    <source>
        <dbReference type="ARBA" id="ARBA00022722"/>
    </source>
</evidence>
<name>F8C2H0_THEGP</name>
<comment type="function">
    <text evidence="10">DNA repair enzyme involved in the repair of deaminated bases. Selectively cleaves double-stranded DNA at the second phosphodiester bond 3' to a deoxyinosine leaving behind the intact lesion on the nicked DNA.</text>
</comment>
<dbReference type="EC" id="3.1.21.7" evidence="10"/>
<reference evidence="11 12" key="1">
    <citation type="journal article" date="2013" name="Genome Announc.">
        <title>Complete genome sequence of the hyperthermophilic sulfate-reducing bacterium Thermodesulfobacterium geofontis OPF15T.</title>
        <authorList>
            <person name="Elkins J.G."/>
            <person name="Hamilton-Brehm S.D."/>
            <person name="Lucas S."/>
            <person name="Han J."/>
            <person name="Lapidus A."/>
            <person name="Cheng J.F."/>
            <person name="Goodwin L.A."/>
            <person name="Pitluck S."/>
            <person name="Peters L."/>
            <person name="Mikhailova N."/>
            <person name="Davenport K.W."/>
            <person name="Detter J.C."/>
            <person name="Han C.S."/>
            <person name="Tapia R."/>
            <person name="Land M.L."/>
            <person name="Hauser L."/>
            <person name="Kyrpides N.C."/>
            <person name="Ivanova N.N."/>
            <person name="Pagani I."/>
            <person name="Bruce D."/>
            <person name="Woyke T."/>
            <person name="Cottingham R.W."/>
        </authorList>
    </citation>
    <scope>NUCLEOTIDE SEQUENCE [LARGE SCALE GENOMIC DNA]</scope>
    <source>
        <strain evidence="11 12">OPF15</strain>
    </source>
</reference>
<comment type="catalytic activity">
    <reaction evidence="10">
        <text>Endonucleolytic cleavage at apurinic or apyrimidinic sites to products with a 5'-phosphate.</text>
        <dbReference type="EC" id="3.1.21.7"/>
    </reaction>
</comment>
<dbReference type="EMBL" id="CP002829">
    <property type="protein sequence ID" value="AEH22260.1"/>
    <property type="molecule type" value="Genomic_DNA"/>
</dbReference>
<evidence type="ECO:0000256" key="5">
    <source>
        <dbReference type="ARBA" id="ARBA00022759"/>
    </source>
</evidence>
<dbReference type="Proteomes" id="UP000006583">
    <property type="component" value="Chromosome"/>
</dbReference>
<comment type="cofactor">
    <cofactor evidence="10">
        <name>Mg(2+)</name>
        <dbReference type="ChEBI" id="CHEBI:18420"/>
    </cofactor>
</comment>
<keyword evidence="5 10" id="KW-0255">Endonuclease</keyword>
<accession>F8C2H0</accession>
<dbReference type="FunFam" id="3.30.2170.10:FF:000008">
    <property type="entry name" value="Endonuclease V"/>
    <property type="match status" value="1"/>
</dbReference>
<keyword evidence="4 10" id="KW-0479">Metal-binding</keyword>
<feature type="binding site" evidence="10">
    <location>
        <position position="104"/>
    </location>
    <ligand>
        <name>Mg(2+)</name>
        <dbReference type="ChEBI" id="CHEBI:18420"/>
    </ligand>
</feature>
<feature type="binding site" evidence="10">
    <location>
        <position position="33"/>
    </location>
    <ligand>
        <name>Mg(2+)</name>
        <dbReference type="ChEBI" id="CHEBI:18420"/>
    </ligand>
</feature>
<dbReference type="Gene3D" id="3.30.2170.10">
    <property type="entry name" value="archaeoglobus fulgidus dsm 4304 superfamily"/>
    <property type="match status" value="1"/>
</dbReference>
<keyword evidence="9 10" id="KW-0234">DNA repair</keyword>